<feature type="region of interest" description="Disordered" evidence="1">
    <location>
        <begin position="126"/>
        <end position="150"/>
    </location>
</feature>
<dbReference type="Proteomes" id="UP001431783">
    <property type="component" value="Unassembled WGS sequence"/>
</dbReference>
<gene>
    <name evidence="2" type="ORF">WA026_021316</name>
</gene>
<evidence type="ECO:0000256" key="1">
    <source>
        <dbReference type="SAM" id="MobiDB-lite"/>
    </source>
</evidence>
<organism evidence="2 3">
    <name type="scientific">Henosepilachna vigintioctopunctata</name>
    <dbReference type="NCBI Taxonomy" id="420089"/>
    <lineage>
        <taxon>Eukaryota</taxon>
        <taxon>Metazoa</taxon>
        <taxon>Ecdysozoa</taxon>
        <taxon>Arthropoda</taxon>
        <taxon>Hexapoda</taxon>
        <taxon>Insecta</taxon>
        <taxon>Pterygota</taxon>
        <taxon>Neoptera</taxon>
        <taxon>Endopterygota</taxon>
        <taxon>Coleoptera</taxon>
        <taxon>Polyphaga</taxon>
        <taxon>Cucujiformia</taxon>
        <taxon>Coccinelloidea</taxon>
        <taxon>Coccinellidae</taxon>
        <taxon>Epilachninae</taxon>
        <taxon>Epilachnini</taxon>
        <taxon>Henosepilachna</taxon>
    </lineage>
</organism>
<evidence type="ECO:0000313" key="3">
    <source>
        <dbReference type="Proteomes" id="UP001431783"/>
    </source>
</evidence>
<proteinExistence type="predicted"/>
<accession>A0AAW1UE11</accession>
<evidence type="ECO:0000313" key="2">
    <source>
        <dbReference type="EMBL" id="KAK9878300.1"/>
    </source>
</evidence>
<sequence>MTEGIKSYAVVEFNEIMNNKIVVELVPIGWLTENGSMCLWPPKKDEDKVKEWVELEIGPYETWIKYPIKIISKAKDYAQGLRRLKKSFKTNDVESTDSESKTTKNTELMLLSSQNVSRLLSQQQPLNKNENNQGHTESSNDSNFLSELLGGEGDSPNDNFVADKSEEAALDGIAEPKGIKNYDELAKYLQNVICTEMAKVKKSVNYTIGQQVKKILEVVQQSGDAPSKQKAWTIVGADLPYGDSASFVAFDESLKDNEDKRNALTEIFQMVSAGCTKYEDDVHKIMEKMINKEVQLQYSGCGRKVKGVGKKVSRKLKLTKLWKNFMAKYQKSNGKIGVITAVSNFLSGAKDREVLVTEPGPVLVTKPGPVLVTKPGPVLAIKPGPSLSLQTSTNVGPSLAIKHGPVLVTEPGPFLAI</sequence>
<name>A0AAW1UE11_9CUCU</name>
<feature type="compositionally biased region" description="Polar residues" evidence="1">
    <location>
        <begin position="126"/>
        <end position="145"/>
    </location>
</feature>
<protein>
    <submittedName>
        <fullName evidence="2">Uncharacterized protein</fullName>
    </submittedName>
</protein>
<keyword evidence="3" id="KW-1185">Reference proteome</keyword>
<dbReference type="AlphaFoldDB" id="A0AAW1UE11"/>
<reference evidence="2 3" key="1">
    <citation type="submission" date="2023-03" db="EMBL/GenBank/DDBJ databases">
        <title>Genome insight into feeding habits of ladybird beetles.</title>
        <authorList>
            <person name="Li H.-S."/>
            <person name="Huang Y.-H."/>
            <person name="Pang H."/>
        </authorList>
    </citation>
    <scope>NUCLEOTIDE SEQUENCE [LARGE SCALE GENOMIC DNA]</scope>
    <source>
        <strain evidence="2">SYSU_2023b</strain>
        <tissue evidence="2">Whole body</tissue>
    </source>
</reference>
<dbReference type="EMBL" id="JARQZJ010000046">
    <property type="protein sequence ID" value="KAK9878300.1"/>
    <property type="molecule type" value="Genomic_DNA"/>
</dbReference>
<comment type="caution">
    <text evidence="2">The sequence shown here is derived from an EMBL/GenBank/DDBJ whole genome shotgun (WGS) entry which is preliminary data.</text>
</comment>